<dbReference type="RefSeq" id="XP_015654819.1">
    <property type="nucleotide sequence ID" value="XM_015806455.1"/>
</dbReference>
<protein>
    <submittedName>
        <fullName evidence="2">Uncharacterized protein</fullName>
    </submittedName>
</protein>
<feature type="compositionally biased region" description="Polar residues" evidence="1">
    <location>
        <begin position="663"/>
        <end position="685"/>
    </location>
</feature>
<name>A0A0M9FUJ7_LEPPY</name>
<feature type="compositionally biased region" description="Basic and acidic residues" evidence="1">
    <location>
        <begin position="56"/>
        <end position="67"/>
    </location>
</feature>
<feature type="compositionally biased region" description="Low complexity" evidence="1">
    <location>
        <begin position="608"/>
        <end position="622"/>
    </location>
</feature>
<feature type="region of interest" description="Disordered" evidence="1">
    <location>
        <begin position="829"/>
        <end position="1027"/>
    </location>
</feature>
<feature type="compositionally biased region" description="Polar residues" evidence="1">
    <location>
        <begin position="408"/>
        <end position="423"/>
    </location>
</feature>
<organism evidence="2 3">
    <name type="scientific">Leptomonas pyrrhocoris</name>
    <name type="common">Firebug parasite</name>
    <dbReference type="NCBI Taxonomy" id="157538"/>
    <lineage>
        <taxon>Eukaryota</taxon>
        <taxon>Discoba</taxon>
        <taxon>Euglenozoa</taxon>
        <taxon>Kinetoplastea</taxon>
        <taxon>Metakinetoplastina</taxon>
        <taxon>Trypanosomatida</taxon>
        <taxon>Trypanosomatidae</taxon>
        <taxon>Leishmaniinae</taxon>
        <taxon>Leptomonas</taxon>
    </lineage>
</organism>
<feature type="compositionally biased region" description="Basic and acidic residues" evidence="1">
    <location>
        <begin position="116"/>
        <end position="126"/>
    </location>
</feature>
<feature type="compositionally biased region" description="Low complexity" evidence="1">
    <location>
        <begin position="769"/>
        <end position="781"/>
    </location>
</feature>
<feature type="region of interest" description="Disordered" evidence="1">
    <location>
        <begin position="698"/>
        <end position="738"/>
    </location>
</feature>
<evidence type="ECO:0000313" key="2">
    <source>
        <dbReference type="EMBL" id="KPA76380.1"/>
    </source>
</evidence>
<evidence type="ECO:0000256" key="1">
    <source>
        <dbReference type="SAM" id="MobiDB-lite"/>
    </source>
</evidence>
<dbReference type="EMBL" id="LGTL01000020">
    <property type="protein sequence ID" value="KPA76380.1"/>
    <property type="molecule type" value="Genomic_DNA"/>
</dbReference>
<feature type="region of interest" description="Disordered" evidence="1">
    <location>
        <begin position="518"/>
        <end position="565"/>
    </location>
</feature>
<feature type="compositionally biased region" description="Pro residues" evidence="1">
    <location>
        <begin position="244"/>
        <end position="254"/>
    </location>
</feature>
<evidence type="ECO:0000313" key="3">
    <source>
        <dbReference type="Proteomes" id="UP000037923"/>
    </source>
</evidence>
<dbReference type="AlphaFoldDB" id="A0A0M9FUJ7"/>
<accession>A0A0M9FUJ7</accession>
<feature type="region of interest" description="Disordered" evidence="1">
    <location>
        <begin position="661"/>
        <end position="685"/>
    </location>
</feature>
<feature type="compositionally biased region" description="Low complexity" evidence="1">
    <location>
        <begin position="226"/>
        <end position="235"/>
    </location>
</feature>
<dbReference type="GeneID" id="26908007"/>
<dbReference type="Proteomes" id="UP000037923">
    <property type="component" value="Unassembled WGS sequence"/>
</dbReference>
<feature type="region of interest" description="Disordered" evidence="1">
    <location>
        <begin position="1126"/>
        <end position="1204"/>
    </location>
</feature>
<proteinExistence type="predicted"/>
<dbReference type="OrthoDB" id="267145at2759"/>
<feature type="compositionally biased region" description="Pro residues" evidence="1">
    <location>
        <begin position="1194"/>
        <end position="1204"/>
    </location>
</feature>
<feature type="compositionally biased region" description="Low complexity" evidence="1">
    <location>
        <begin position="68"/>
        <end position="94"/>
    </location>
</feature>
<reference evidence="2 3" key="1">
    <citation type="submission" date="2015-07" db="EMBL/GenBank/DDBJ databases">
        <title>High-quality genome of monoxenous trypanosomatid Leptomonas pyrrhocoris.</title>
        <authorList>
            <person name="Flegontov P."/>
            <person name="Butenko A."/>
            <person name="Firsov S."/>
            <person name="Vlcek C."/>
            <person name="Logacheva M.D."/>
            <person name="Field M."/>
            <person name="Filatov D."/>
            <person name="Flegontova O."/>
            <person name="Gerasimov E."/>
            <person name="Jackson A.P."/>
            <person name="Kelly S."/>
            <person name="Opperdoes F."/>
            <person name="O'Reilly A."/>
            <person name="Votypka J."/>
            <person name="Yurchenko V."/>
            <person name="Lukes J."/>
        </authorList>
    </citation>
    <scope>NUCLEOTIDE SEQUENCE [LARGE SCALE GENOMIC DNA]</scope>
    <source>
        <strain evidence="2">H10</strain>
    </source>
</reference>
<comment type="caution">
    <text evidence="2">The sequence shown here is derived from an EMBL/GenBank/DDBJ whole genome shotgun (WGS) entry which is preliminary data.</text>
</comment>
<feature type="compositionally biased region" description="Polar residues" evidence="1">
    <location>
        <begin position="718"/>
        <end position="738"/>
    </location>
</feature>
<feature type="region of interest" description="Disordered" evidence="1">
    <location>
        <begin position="25"/>
        <end position="139"/>
    </location>
</feature>
<gene>
    <name evidence="2" type="ORF">ABB37_07722</name>
</gene>
<feature type="compositionally biased region" description="Low complexity" evidence="1">
    <location>
        <begin position="846"/>
        <end position="859"/>
    </location>
</feature>
<feature type="compositionally biased region" description="Polar residues" evidence="1">
    <location>
        <begin position="754"/>
        <end position="768"/>
    </location>
</feature>
<feature type="compositionally biased region" description="Polar residues" evidence="1">
    <location>
        <begin position="943"/>
        <end position="957"/>
    </location>
</feature>
<feature type="region of interest" description="Disordered" evidence="1">
    <location>
        <begin position="408"/>
        <end position="478"/>
    </location>
</feature>
<feature type="compositionally biased region" description="Pro residues" evidence="1">
    <location>
        <begin position="860"/>
        <end position="876"/>
    </location>
</feature>
<feature type="compositionally biased region" description="Pro residues" evidence="1">
    <location>
        <begin position="905"/>
        <end position="916"/>
    </location>
</feature>
<feature type="region of interest" description="Disordered" evidence="1">
    <location>
        <begin position="1039"/>
        <end position="1080"/>
    </location>
</feature>
<feature type="region of interest" description="Disordered" evidence="1">
    <location>
        <begin position="608"/>
        <end position="638"/>
    </location>
</feature>
<feature type="region of interest" description="Disordered" evidence="1">
    <location>
        <begin position="226"/>
        <end position="266"/>
    </location>
</feature>
<dbReference type="VEuPathDB" id="TriTrypDB:LpyrH10_20_0450"/>
<dbReference type="OMA" id="GHENIRH"/>
<feature type="compositionally biased region" description="Low complexity" evidence="1">
    <location>
        <begin position="539"/>
        <end position="557"/>
    </location>
</feature>
<feature type="region of interest" description="Disordered" evidence="1">
    <location>
        <begin position="754"/>
        <end position="782"/>
    </location>
</feature>
<sequence>MHEPSTSSSSTAASCFDIYAVESSAPPSLPRQAAPYANRAKHPPAQQRGQVVPGQGEREFLLEEHQGETAAAAADEATAPELRSPFSSVSSTQSQNLVDPHLPNGPSPSLGNTKMVHHDSSHSSHDDDAEGVTADAETQSASVRNSLSVLPTSSNVSSLIAVAASFSSNSIRAVNVPRCVASPPTRPTLSVTLVSKPRTAATARETGYAETVLSADVHDPPAASFTASATAATASEQTGVATSPAPPPQPPSSQPPRTLHKGPTTYTSVGTYKSLPVLPPQVFRSASGTAPAAGGALFVSVSNGPSASSAVSTPLLGPPSPSAVAATTAAAGSVAAPLATLLTAPSPTNMQARLAYSMGGSRKRNSVNVPMHPNLGSEEEDENMNSDVVDDGCLSSDQWLMLSQSTSNACNNTMRSNTATSRSSSHDRGPVEDGAATAAAYQPPPTWSLVRPHHVAEPHVGKNGGSAYSPVIGPQAPQTDQLNSNMHSGGGAAAVHAPPPIAMYVPTSIMAATTTATENVSTPTNAGRGVVRSRDHSLAHSLRSPLRSPLSAPAHGSAGRGGGTLLSRRSSFGSLRLATHDPYNAAIISPAAVVVPRGASSSSVLSLSAFPTSPTAPPSTATHTEHTNTHTVPTAGGNAPMSTTAADTMMVASSDGICVQDAPTPSQSGRSRMNRSSKNTYNNPSEVFPYYEENNYVGGGTSTTTTRPMMELPPAPSPYQQQLSRALSSPATQICSSRSRSGKADFALSFSYSSQPSATLTSPTQAFSQQQQLQLQRQQQQPAAFFPVEATHPPPPRRRNAQEALAGFFSEAPIELGDQTHLVLDRNGVPYQGETTSTPGGGGGNTNTSQNRRGGLPLFPSQPPSAPPPPPLPPAAYAPIPSLDTFYCRTEPPYGEHVPMDGYAPYPPPPPPPPSHPQQGQQRQPIAGTNPATSMLHHRPSAQAATAESTAGSSNYNREGDYIQQRSGSAYAFPGGTAFQQQYGGPVSAMPPENGTLTPPPPSQRGSYTRVIGDLFGSSPYATEGDSRNVQTAYGSIAQLHPVGNGVDARATRGARSGGGGEGSHRSPRYYPGHNDNNHSCYANNASASARPLGDAYDYGLTPALPGADGEADVLQQTNAACFTAPLPRSAGAEKAQVSTGDSHPRNPRHSRHNAHDSNVGQPAGVFHPPPQRSQQPARGVKAPAPDTYGTPPFFFPPVQRPPL</sequence>
<keyword evidence="3" id="KW-1185">Reference proteome</keyword>